<dbReference type="Proteomes" id="UP001056255">
    <property type="component" value="Chromosome II"/>
</dbReference>
<proteinExistence type="predicted"/>
<evidence type="ECO:0000313" key="1">
    <source>
        <dbReference type="EMBL" id="USH05326.1"/>
    </source>
</evidence>
<dbReference type="EMBL" id="CP082276">
    <property type="protein sequence ID" value="USH05326.1"/>
    <property type="molecule type" value="Genomic_DNA"/>
</dbReference>
<gene>
    <name evidence="1" type="ORF">K6Q96_19140</name>
</gene>
<sequence>MNIELYQEFREYEEKGLKKQASKSLRAFITSFDSDEEINEWVWEYLPRMETNRHSRIRHEIFHELVYPILKNGYENNDFSSTLWLGKLAQNIYQAQQLHEELDWVTELGLYKKSHELDPSNDEARLLLLKAIVAWLEYSEHEWPSGILYGNDGANIEQCNEISTEVQRVLQLDKEKKYSEFIKKYIKNLSEYRARLNKQRQEA</sequence>
<evidence type="ECO:0000313" key="2">
    <source>
        <dbReference type="Proteomes" id="UP001056255"/>
    </source>
</evidence>
<accession>A0ABY4X250</accession>
<dbReference type="RefSeq" id="WP_251881968.1">
    <property type="nucleotide sequence ID" value="NZ_CP082276.1"/>
</dbReference>
<keyword evidence="2" id="KW-1185">Reference proteome</keyword>
<organism evidence="1 2">
    <name type="scientific">Grimontia kaedaensis</name>
    <dbReference type="NCBI Taxonomy" id="2872157"/>
    <lineage>
        <taxon>Bacteria</taxon>
        <taxon>Pseudomonadati</taxon>
        <taxon>Pseudomonadota</taxon>
        <taxon>Gammaproteobacteria</taxon>
        <taxon>Vibrionales</taxon>
        <taxon>Vibrionaceae</taxon>
        <taxon>Grimontia</taxon>
    </lineage>
</organism>
<reference evidence="1" key="1">
    <citation type="submission" date="2021-08" db="EMBL/GenBank/DDBJ databases">
        <authorList>
            <person name="Sakaguchi M."/>
            <person name="Kikuchi T."/>
            <person name="Urbanczyk H."/>
        </authorList>
    </citation>
    <scope>NUCLEOTIDE SEQUENCE</scope>
    <source>
        <strain evidence="1">020920N</strain>
    </source>
</reference>
<name>A0ABY4X250_9GAMM</name>
<protein>
    <submittedName>
        <fullName evidence="1">Uncharacterized protein</fullName>
    </submittedName>
</protein>